<dbReference type="PRINTS" id="PR00261">
    <property type="entry name" value="LDLRECEPTOR"/>
</dbReference>
<keyword evidence="4" id="KW-0254">Endocytosis</keyword>
<feature type="transmembrane region" description="Helical" evidence="16">
    <location>
        <begin position="1558"/>
        <end position="1577"/>
    </location>
</feature>
<dbReference type="SMART" id="SM00181">
    <property type="entry name" value="EGF"/>
    <property type="match status" value="5"/>
</dbReference>
<dbReference type="Gene3D" id="6.10.140.1450">
    <property type="match status" value="1"/>
</dbReference>
<feature type="disulfide bond" evidence="13">
    <location>
        <begin position="1532"/>
        <end position="1541"/>
    </location>
</feature>
<evidence type="ECO:0000256" key="13">
    <source>
        <dbReference type="PROSITE-ProRule" id="PRU00076"/>
    </source>
</evidence>
<feature type="disulfide bond" evidence="14">
    <location>
        <begin position="986"/>
        <end position="1001"/>
    </location>
</feature>
<feature type="disulfide bond" evidence="14">
    <location>
        <begin position="1027"/>
        <end position="1042"/>
    </location>
</feature>
<evidence type="ECO:0000256" key="14">
    <source>
        <dbReference type="PROSITE-ProRule" id="PRU00124"/>
    </source>
</evidence>
<evidence type="ECO:0000256" key="5">
    <source>
        <dbReference type="ARBA" id="ARBA00022692"/>
    </source>
</evidence>
<dbReference type="InterPro" id="IPR051221">
    <property type="entry name" value="LDLR-related"/>
</dbReference>
<dbReference type="InterPro" id="IPR000033">
    <property type="entry name" value="LDLR_classB_rpt"/>
</dbReference>
<dbReference type="SUPFAM" id="SSF57196">
    <property type="entry name" value="EGF/Laminin"/>
    <property type="match status" value="2"/>
</dbReference>
<evidence type="ECO:0000256" key="7">
    <source>
        <dbReference type="ARBA" id="ARBA00022737"/>
    </source>
</evidence>
<dbReference type="Gene3D" id="4.10.400.10">
    <property type="entry name" value="Low-density Lipoprotein Receptor"/>
    <property type="match status" value="9"/>
</dbReference>
<name>A0A085NBB0_9BILA</name>
<feature type="repeat" description="LDL-receptor class B" evidence="15">
    <location>
        <begin position="1331"/>
        <end position="1373"/>
    </location>
</feature>
<feature type="disulfide bond" evidence="14">
    <location>
        <begin position="944"/>
        <end position="959"/>
    </location>
</feature>
<evidence type="ECO:0000256" key="2">
    <source>
        <dbReference type="ARBA" id="ARBA00004308"/>
    </source>
</evidence>
<dbReference type="SMART" id="SM00192">
    <property type="entry name" value="LDLa"/>
    <property type="match status" value="9"/>
</dbReference>
<evidence type="ECO:0000256" key="10">
    <source>
        <dbReference type="ARBA" id="ARBA00023157"/>
    </source>
</evidence>
<evidence type="ECO:0000256" key="4">
    <source>
        <dbReference type="ARBA" id="ARBA00022583"/>
    </source>
</evidence>
<dbReference type="PANTHER" id="PTHR22722">
    <property type="entry name" value="LOW-DENSITY LIPOPROTEIN RECEPTOR-RELATED PROTEIN 2-RELATED"/>
    <property type="match status" value="1"/>
</dbReference>
<evidence type="ECO:0000313" key="18">
    <source>
        <dbReference type="EMBL" id="KFD66756.1"/>
    </source>
</evidence>
<reference evidence="18" key="1">
    <citation type="journal article" date="2014" name="Nat. Genet.">
        <title>Genome and transcriptome of the porcine whipworm Trichuris suis.</title>
        <authorList>
            <person name="Jex A.R."/>
            <person name="Nejsum P."/>
            <person name="Schwarz E.M."/>
            <person name="Hu L."/>
            <person name="Young N.D."/>
            <person name="Hall R.S."/>
            <person name="Korhonen P.K."/>
            <person name="Liao S."/>
            <person name="Thamsborg S."/>
            <person name="Xia J."/>
            <person name="Xu P."/>
            <person name="Wang S."/>
            <person name="Scheerlinck J.P."/>
            <person name="Hofmann A."/>
            <person name="Sternberg P.W."/>
            <person name="Wang J."/>
            <person name="Gasser R.B."/>
        </authorList>
    </citation>
    <scope>NUCLEOTIDE SEQUENCE [LARGE SCALE GENOMIC DNA]</scope>
    <source>
        <strain evidence="18">DCEP-RM93F</strain>
    </source>
</reference>
<evidence type="ECO:0000256" key="11">
    <source>
        <dbReference type="ARBA" id="ARBA00023170"/>
    </source>
</evidence>
<feature type="disulfide bond" evidence="14">
    <location>
        <begin position="741"/>
        <end position="756"/>
    </location>
</feature>
<protein>
    <recommendedName>
        <fullName evidence="17">EGF-like domain-containing protein</fullName>
    </recommendedName>
</protein>
<evidence type="ECO:0000256" key="1">
    <source>
        <dbReference type="ARBA" id="ARBA00004167"/>
    </source>
</evidence>
<evidence type="ECO:0000256" key="12">
    <source>
        <dbReference type="ARBA" id="ARBA00023180"/>
    </source>
</evidence>
<dbReference type="Gene3D" id="1.10.10.10">
    <property type="entry name" value="Winged helix-like DNA-binding domain superfamily/Winged helix DNA-binding domain"/>
    <property type="match status" value="4"/>
</dbReference>
<keyword evidence="7" id="KW-0677">Repeat</keyword>
<dbReference type="InterPro" id="IPR002172">
    <property type="entry name" value="LDrepeatLR_classA_rpt"/>
</dbReference>
<evidence type="ECO:0000256" key="8">
    <source>
        <dbReference type="ARBA" id="ARBA00022989"/>
    </source>
</evidence>
<feature type="disulfide bond" evidence="14">
    <location>
        <begin position="974"/>
        <end position="992"/>
    </location>
</feature>
<dbReference type="EMBL" id="KL367521">
    <property type="protein sequence ID" value="KFD66756.1"/>
    <property type="molecule type" value="Genomic_DNA"/>
</dbReference>
<evidence type="ECO:0000256" key="6">
    <source>
        <dbReference type="ARBA" id="ARBA00022729"/>
    </source>
</evidence>
<feature type="disulfide bond" evidence="14">
    <location>
        <begin position="967"/>
        <end position="979"/>
    </location>
</feature>
<dbReference type="SMART" id="SM00135">
    <property type="entry name" value="LY"/>
    <property type="match status" value="4"/>
</dbReference>
<feature type="disulfide bond" evidence="14">
    <location>
        <begin position="1059"/>
        <end position="1077"/>
    </location>
</feature>
<comment type="subcellular location">
    <subcellularLocation>
        <location evidence="2">Endomembrane system</location>
    </subcellularLocation>
    <subcellularLocation>
        <location evidence="1">Membrane</location>
        <topology evidence="1">Single-pass membrane protein</topology>
    </subcellularLocation>
</comment>
<dbReference type="PROSITE" id="PS00022">
    <property type="entry name" value="EGF_1"/>
    <property type="match status" value="1"/>
</dbReference>
<keyword evidence="6" id="KW-0732">Signal</keyword>
<feature type="disulfide bond" evidence="14">
    <location>
        <begin position="702"/>
        <end position="717"/>
    </location>
</feature>
<dbReference type="Pfam" id="PF08221">
    <property type="entry name" value="HTH_9"/>
    <property type="match status" value="1"/>
</dbReference>
<feature type="disulfide bond" evidence="14">
    <location>
        <begin position="904"/>
        <end position="919"/>
    </location>
</feature>
<evidence type="ECO:0000256" key="15">
    <source>
        <dbReference type="PROSITE-ProRule" id="PRU00461"/>
    </source>
</evidence>
<evidence type="ECO:0000259" key="17">
    <source>
        <dbReference type="PROSITE" id="PS50026"/>
    </source>
</evidence>
<dbReference type="PROSITE" id="PS01209">
    <property type="entry name" value="LDLRA_1"/>
    <property type="match status" value="2"/>
</dbReference>
<dbReference type="PROSITE" id="PS51120">
    <property type="entry name" value="LDLRB"/>
    <property type="match status" value="1"/>
</dbReference>
<dbReference type="PROSITE" id="PS50068">
    <property type="entry name" value="LDLRA_2"/>
    <property type="match status" value="9"/>
</dbReference>
<feature type="disulfide bond" evidence="14">
    <location>
        <begin position="781"/>
        <end position="796"/>
    </location>
</feature>
<keyword evidence="11" id="KW-0675">Receptor</keyword>
<feature type="domain" description="EGF-like" evidence="17">
    <location>
        <begin position="1499"/>
        <end position="1542"/>
    </location>
</feature>
<dbReference type="PROSITE" id="PS01186">
    <property type="entry name" value="EGF_2"/>
    <property type="match status" value="1"/>
</dbReference>
<dbReference type="FunFam" id="2.120.10.30:FF:000241">
    <property type="entry name" value="Low-density lipoprotein receptor-related protein 6"/>
    <property type="match status" value="1"/>
</dbReference>
<proteinExistence type="predicted"/>
<keyword evidence="8 16" id="KW-1133">Transmembrane helix</keyword>
<dbReference type="CDD" id="cd00112">
    <property type="entry name" value="LDLa"/>
    <property type="match status" value="9"/>
</dbReference>
<feature type="disulfide bond" evidence="14">
    <location>
        <begin position="925"/>
        <end position="937"/>
    </location>
</feature>
<feature type="disulfide bond" evidence="14">
    <location>
        <begin position="856"/>
        <end position="871"/>
    </location>
</feature>
<sequence>MSLAISNSFLESSEALVGKYLGPICGIVAQKLLVPLSDSTTLRGLIRATNLKVLEVKAALGMLIQHDIVTFARDDAGIVHYKASFEQILRLGSRSAYVMTAKSMFGDQAGALMEELLLAGKLNHIVCVQKATEHLSELGLSSNLTDVQDAFRTLVNSRLIRRCPSVDRQRSEGSEVPIFHELPNEFPKPIFDAPADGGETSSEDHVWCVNFSLLDQYRRYGMIINFFEARFGKRAGELMAVIVQVEDLRSANISRSREVRLNHLITTLPENLGLNSRSLTLLFSLFAKDPLNIVCEKPDPREAYFIIDYDRIFTVMSMAEIENTIRCTVGPHAVRLFNILQVRGDMLEHELANIALLDSSRCKELLQSCVQYKYVFISEPPPSGKFVAKTKPTYFMQVNVGDTVLHLMDVACMAIKNATERRELENEANKELIARENKYINMCRKISAEHADDPALKEQHLNEIAETSFSGKNFDSYFSKNSFTASISNAASLLWPIKSISDWCIRWWWLECLLAFFFIDEAGLVRVPLVSTLGKRKLAVPLPAPASDIIRFFFDLPDNFRLRVWDCYADKLGGTEQVFLLDKTSAHNRSRQRFSQRAMQHKTSRVSKCSTIITVICRSALLAGVALIGGSSASPHLESIIGLLAAHFRIFFQMGSFRLWVSLLMVAAVVANVEASHVRKLKHTAAFFLCEYGKMIPRSGVCNGTKECPDMSDERRCKARCKPGQLPCDNREACIDEKLFCDGQEHCPDNSDEAHCENSVCPMDKFECFKSNTCISIDKICDGYRNCPDGEDEDMCLDLQPSDRTIRVPKQQDSKKNSTLPREAKMKQTKLKSKGCGKNKFKCLNGGGCVSKTKVCNGRQDCPDGSDEQDCRRLSRAAVEQKCPKDHFRCSERNTECIPISWVCDGKADCSGGEDELNCHLTAPCAPDHFSCRNNVCIDQRFVCNGLDDCGDGSDEERCPLAGSSGCNANEYKCYKGPCIPREAVCDGMKECPHEDDEWNCTAIVPCRPGEFQCKGSSICMPESWKCDGVGDCQDNSDELDCPSRSSLYQSCGADMFACDNGRCISRLQMCNGRKDCADGTDEHKWETYHGVECLCKNEWRLAFTLNDNSDCEDEGVCNKGHHRCSHFCHRESAGYHCSCAEGYRLEHDGESCKLLDQQAGRLLFSVDHQVRSVSLNSKEEGADYSVILDTLSTRILSLDHLSREHRSYYTRESTVYSFDERGEKCLFGDFVNFANIAVDWITGNIYYADEAKGKIGLCSSDGRFCTVFEQIHLELPRGIALYPKFGYLFITEWSKNASISRIAMDGSSMTIVHKEKLGWPNAVAIDYVRDRLYWVDARYRLIESSRLDGTDRQVLFSSGILHPFDMAVFDDHVFWSDWSLKAVMKVNVRNVTDAGPLHNFNGQAYGVAVDHPVYQNTSWKNPCSSKGCSHLCAIGPKESSSTELRHSCLCPNGYELQDDKKSCQAGLEQRSTVSTQCAGFLLGLVTPLQPVRWCLQTFKKNCEQGTACKNGGSCHYEYDRQERLRRIYCECTNGYSGLYCEVAPIVGSSSGKWSSPLIGLFLSITFAVLVCILWRYKYRKEEFYRSLRKLKFSEPLLDNVATKLRRLSHGNVSQDRVRLTTGDRSNGGVVNPLYEEKHCFIRTTPVESYDSGATSTFEA</sequence>
<dbReference type="Gene3D" id="2.120.10.30">
    <property type="entry name" value="TolB, C-terminal domain"/>
    <property type="match status" value="1"/>
</dbReference>
<keyword evidence="10 13" id="KW-1015">Disulfide bond</keyword>
<dbReference type="InterPro" id="IPR036388">
    <property type="entry name" value="WH-like_DNA-bd_sf"/>
</dbReference>
<evidence type="ECO:0000256" key="9">
    <source>
        <dbReference type="ARBA" id="ARBA00023136"/>
    </source>
</evidence>
<dbReference type="InterPro" id="IPR023415">
    <property type="entry name" value="LDLR_class-A_CS"/>
</dbReference>
<dbReference type="InterPro" id="IPR036055">
    <property type="entry name" value="LDL_receptor-like_sf"/>
</dbReference>
<dbReference type="SUPFAM" id="SSF63825">
    <property type="entry name" value="YWTD domain"/>
    <property type="match status" value="1"/>
</dbReference>
<feature type="disulfide bond" evidence="14">
    <location>
        <begin position="1052"/>
        <end position="1064"/>
    </location>
</feature>
<evidence type="ECO:0000256" key="3">
    <source>
        <dbReference type="ARBA" id="ARBA00022536"/>
    </source>
</evidence>
<dbReference type="SUPFAM" id="SSF57424">
    <property type="entry name" value="LDL receptor-like module"/>
    <property type="match status" value="9"/>
</dbReference>
<gene>
    <name evidence="18" type="ORF">M514_06867</name>
</gene>
<dbReference type="InterPro" id="IPR000742">
    <property type="entry name" value="EGF"/>
</dbReference>
<dbReference type="PANTHER" id="PTHR22722:SF14">
    <property type="entry name" value="MEGALIN, ISOFORM A"/>
    <property type="match status" value="1"/>
</dbReference>
<dbReference type="PROSITE" id="PS50026">
    <property type="entry name" value="EGF_3"/>
    <property type="match status" value="1"/>
</dbReference>
<organism evidence="18">
    <name type="scientific">Trichuris suis</name>
    <name type="common">pig whipworm</name>
    <dbReference type="NCBI Taxonomy" id="68888"/>
    <lineage>
        <taxon>Eukaryota</taxon>
        <taxon>Metazoa</taxon>
        <taxon>Ecdysozoa</taxon>
        <taxon>Nematoda</taxon>
        <taxon>Enoplea</taxon>
        <taxon>Dorylaimia</taxon>
        <taxon>Trichinellida</taxon>
        <taxon>Trichuridae</taxon>
        <taxon>Trichuris</taxon>
    </lineage>
</organism>
<keyword evidence="3 13" id="KW-0245">EGF-like domain</keyword>
<dbReference type="Pfam" id="PF00057">
    <property type="entry name" value="Ldl_recept_a"/>
    <property type="match status" value="9"/>
</dbReference>
<keyword evidence="5 16" id="KW-0812">Transmembrane</keyword>
<dbReference type="Pfam" id="PF00058">
    <property type="entry name" value="Ldl_recept_b"/>
    <property type="match status" value="2"/>
</dbReference>
<keyword evidence="9 16" id="KW-0472">Membrane</keyword>
<comment type="caution">
    <text evidence="13">Lacks conserved residue(s) required for the propagation of feature annotation.</text>
</comment>
<dbReference type="InterPro" id="IPR011042">
    <property type="entry name" value="6-blade_b-propeller_TolB-like"/>
</dbReference>
<dbReference type="GO" id="GO:0043235">
    <property type="term" value="C:receptor complex"/>
    <property type="evidence" value="ECO:0007669"/>
    <property type="project" value="TreeGrafter"/>
</dbReference>
<dbReference type="GO" id="GO:0005886">
    <property type="term" value="C:plasma membrane"/>
    <property type="evidence" value="ECO:0007669"/>
    <property type="project" value="TreeGrafter"/>
</dbReference>
<feature type="disulfide bond" evidence="14">
    <location>
        <begin position="932"/>
        <end position="950"/>
    </location>
</feature>
<dbReference type="Proteomes" id="UP000030758">
    <property type="component" value="Unassembled WGS sequence"/>
</dbReference>
<keyword evidence="12" id="KW-0325">Glycoprotein</keyword>
<evidence type="ECO:0000256" key="16">
    <source>
        <dbReference type="SAM" id="Phobius"/>
    </source>
</evidence>
<dbReference type="InterPro" id="IPR013197">
    <property type="entry name" value="RNA_pol_III_RPC82-rel_HTH"/>
</dbReference>
<dbReference type="Gene3D" id="2.10.25.10">
    <property type="entry name" value="Laminin"/>
    <property type="match status" value="2"/>
</dbReference>
<feature type="disulfide bond" evidence="14">
    <location>
        <begin position="690"/>
        <end position="708"/>
    </location>
</feature>
<dbReference type="GO" id="GO:0006897">
    <property type="term" value="P:endocytosis"/>
    <property type="evidence" value="ECO:0007669"/>
    <property type="project" value="UniProtKB-KW"/>
</dbReference>
<accession>A0A085NBB0</accession>